<gene>
    <name evidence="4" type="ORF">EV386_1110</name>
</gene>
<protein>
    <submittedName>
        <fullName evidence="4">Sortase A</fullName>
    </submittedName>
</protein>
<feature type="region of interest" description="Disordered" evidence="3">
    <location>
        <begin position="257"/>
        <end position="283"/>
    </location>
</feature>
<dbReference type="NCBIfam" id="NF033745">
    <property type="entry name" value="class_C_sortase"/>
    <property type="match status" value="1"/>
</dbReference>
<organism evidence="4 5">
    <name type="scientific">Xylanimonas ulmi</name>
    <dbReference type="NCBI Taxonomy" id="228973"/>
    <lineage>
        <taxon>Bacteria</taxon>
        <taxon>Bacillati</taxon>
        <taxon>Actinomycetota</taxon>
        <taxon>Actinomycetes</taxon>
        <taxon>Micrococcales</taxon>
        <taxon>Promicromonosporaceae</taxon>
        <taxon>Xylanimonas</taxon>
    </lineage>
</organism>
<dbReference type="InterPro" id="IPR023365">
    <property type="entry name" value="Sortase_dom-sf"/>
</dbReference>
<feature type="compositionally biased region" description="Basic residues" evidence="3">
    <location>
        <begin position="268"/>
        <end position="283"/>
    </location>
</feature>
<evidence type="ECO:0000256" key="3">
    <source>
        <dbReference type="SAM" id="MobiDB-lite"/>
    </source>
</evidence>
<dbReference type="OrthoDB" id="5242161at2"/>
<dbReference type="AlphaFoldDB" id="A0A4V2EXV7"/>
<dbReference type="GO" id="GO:0016787">
    <property type="term" value="F:hydrolase activity"/>
    <property type="evidence" value="ECO:0007669"/>
    <property type="project" value="UniProtKB-KW"/>
</dbReference>
<accession>A0A4V2EXV7</accession>
<dbReference type="Pfam" id="PF04203">
    <property type="entry name" value="Sortase"/>
    <property type="match status" value="1"/>
</dbReference>
<sequence length="283" mass="30281">MTWFNDRAAASRTAQFAQAHDATPSHEQDAQFAAAQEYNAWLAAGGASEIGHDIHEFGAADESDPEYIAYTDLLSVDGTSLMADLDVASIDARLPVVHGTSPTALDTNAGHLYGTSLPVGGPSTHAVIGAHSGWSKATLFNRLSEVEVGDVFTLSVMGRHLAYEVTSITPVRASDSTDLIRIEEGKDLVTLTTCFPTYVNTHRLLVRGERTDDPHPDDDGGSVVRAVTGPGFPWWAAVNGGGAASVMALAFWPARRDTTPSTSTSPGGRRHADRNLTRRRRRS</sequence>
<evidence type="ECO:0000256" key="1">
    <source>
        <dbReference type="ARBA" id="ARBA00022801"/>
    </source>
</evidence>
<dbReference type="InterPro" id="IPR042002">
    <property type="entry name" value="Sortase_C"/>
</dbReference>
<feature type="active site" description="Proton donor/acceptor" evidence="2">
    <location>
        <position position="131"/>
    </location>
</feature>
<evidence type="ECO:0000313" key="4">
    <source>
        <dbReference type="EMBL" id="RZS60830.1"/>
    </source>
</evidence>
<proteinExistence type="predicted"/>
<evidence type="ECO:0000313" key="5">
    <source>
        <dbReference type="Proteomes" id="UP000293852"/>
    </source>
</evidence>
<keyword evidence="5" id="KW-1185">Reference proteome</keyword>
<dbReference type="CDD" id="cd05827">
    <property type="entry name" value="Sortase_C"/>
    <property type="match status" value="1"/>
</dbReference>
<dbReference type="InterPro" id="IPR005754">
    <property type="entry name" value="Sortase"/>
</dbReference>
<dbReference type="EMBL" id="SGWX01000001">
    <property type="protein sequence ID" value="RZS60830.1"/>
    <property type="molecule type" value="Genomic_DNA"/>
</dbReference>
<dbReference type="SUPFAM" id="SSF63817">
    <property type="entry name" value="Sortase"/>
    <property type="match status" value="1"/>
</dbReference>
<evidence type="ECO:0000256" key="2">
    <source>
        <dbReference type="PIRSR" id="PIRSR605754-1"/>
    </source>
</evidence>
<reference evidence="4 5" key="1">
    <citation type="submission" date="2019-02" db="EMBL/GenBank/DDBJ databases">
        <title>Sequencing the genomes of 1000 actinobacteria strains.</title>
        <authorList>
            <person name="Klenk H.-P."/>
        </authorList>
    </citation>
    <scope>NUCLEOTIDE SEQUENCE [LARGE SCALE GENOMIC DNA]</scope>
    <source>
        <strain evidence="4 5">DSM 16932</strain>
    </source>
</reference>
<dbReference type="Proteomes" id="UP000293852">
    <property type="component" value="Unassembled WGS sequence"/>
</dbReference>
<dbReference type="Gene3D" id="2.40.260.10">
    <property type="entry name" value="Sortase"/>
    <property type="match status" value="1"/>
</dbReference>
<keyword evidence="1" id="KW-0378">Hydrolase</keyword>
<comment type="caution">
    <text evidence="4">The sequence shown here is derived from an EMBL/GenBank/DDBJ whole genome shotgun (WGS) entry which is preliminary data.</text>
</comment>
<name>A0A4V2EXV7_9MICO</name>
<dbReference type="RefSeq" id="WP_130413056.1">
    <property type="nucleotide sequence ID" value="NZ_SGWX01000001.1"/>
</dbReference>
<feature type="active site" description="Acyl-thioester intermediate" evidence="2">
    <location>
        <position position="194"/>
    </location>
</feature>
<dbReference type="NCBIfam" id="TIGR01076">
    <property type="entry name" value="sortase_fam"/>
    <property type="match status" value="1"/>
</dbReference>